<name>A0A2S4N889_9FLAO</name>
<sequence length="169" mass="19223">MKNSILKNGIISGILVSMFMVCMTIYMKYNPTSEPSMIVGFTSMILAFSFVFIGIKQQKQANNGSISFIKAFTTGFLIALIASVMYVIVWLFIYYNFFPNFIEHYSQMMIDKAKPEDVATVTAEMNQYKEWYKSPVMIILLTFMEILPLGVLVSLLGALLFSVILKKKN</sequence>
<dbReference type="Pfam" id="PF13858">
    <property type="entry name" value="DUF4199"/>
    <property type="match status" value="1"/>
</dbReference>
<feature type="transmembrane region" description="Helical" evidence="1">
    <location>
        <begin position="76"/>
        <end position="98"/>
    </location>
</feature>
<protein>
    <submittedName>
        <fullName evidence="2">Uncharacterized protein DUF4199</fullName>
    </submittedName>
</protein>
<evidence type="ECO:0000313" key="2">
    <source>
        <dbReference type="EMBL" id="POS01935.1"/>
    </source>
</evidence>
<comment type="caution">
    <text evidence="2">The sequence shown here is derived from an EMBL/GenBank/DDBJ whole genome shotgun (WGS) entry which is preliminary data.</text>
</comment>
<evidence type="ECO:0000256" key="1">
    <source>
        <dbReference type="SAM" id="Phobius"/>
    </source>
</evidence>
<feature type="transmembrane region" description="Helical" evidence="1">
    <location>
        <begin position="136"/>
        <end position="165"/>
    </location>
</feature>
<dbReference type="AlphaFoldDB" id="A0A2S4N889"/>
<dbReference type="Proteomes" id="UP000237056">
    <property type="component" value="Unassembled WGS sequence"/>
</dbReference>
<dbReference type="RefSeq" id="WP_103726000.1">
    <property type="nucleotide sequence ID" value="NZ_PQNY01000007.1"/>
</dbReference>
<organism evidence="2 3">
    <name type="scientific">Flavobacterium croceum DSM 17960</name>
    <dbReference type="NCBI Taxonomy" id="1121886"/>
    <lineage>
        <taxon>Bacteria</taxon>
        <taxon>Pseudomonadati</taxon>
        <taxon>Bacteroidota</taxon>
        <taxon>Flavobacteriia</taxon>
        <taxon>Flavobacteriales</taxon>
        <taxon>Flavobacteriaceae</taxon>
        <taxon>Flavobacterium</taxon>
    </lineage>
</organism>
<accession>A0A2S4N889</accession>
<gene>
    <name evidence="2" type="ORF">Q361_107125</name>
</gene>
<keyword evidence="1" id="KW-1133">Transmembrane helix</keyword>
<keyword evidence="1" id="KW-0812">Transmembrane</keyword>
<keyword evidence="1" id="KW-0472">Membrane</keyword>
<feature type="transmembrane region" description="Helical" evidence="1">
    <location>
        <begin position="35"/>
        <end position="55"/>
    </location>
</feature>
<dbReference type="InterPro" id="IPR025250">
    <property type="entry name" value="DUF4199"/>
</dbReference>
<reference evidence="2 3" key="1">
    <citation type="submission" date="2018-01" db="EMBL/GenBank/DDBJ databases">
        <title>Genomic Encyclopedia of Type Strains, Phase I: the one thousand microbial genomes (KMG-I) project.</title>
        <authorList>
            <person name="Goeker M."/>
        </authorList>
    </citation>
    <scope>NUCLEOTIDE SEQUENCE [LARGE SCALE GENOMIC DNA]</scope>
    <source>
        <strain evidence="2 3">DSM 17960</strain>
    </source>
</reference>
<proteinExistence type="predicted"/>
<dbReference type="OrthoDB" id="6384283at2"/>
<keyword evidence="3" id="KW-1185">Reference proteome</keyword>
<feature type="transmembrane region" description="Helical" evidence="1">
    <location>
        <begin position="9"/>
        <end position="29"/>
    </location>
</feature>
<evidence type="ECO:0000313" key="3">
    <source>
        <dbReference type="Proteomes" id="UP000237056"/>
    </source>
</evidence>
<dbReference type="EMBL" id="PQNY01000007">
    <property type="protein sequence ID" value="POS01935.1"/>
    <property type="molecule type" value="Genomic_DNA"/>
</dbReference>